<evidence type="ECO:0000313" key="2">
    <source>
        <dbReference type="EMBL" id="TKJ05744.1"/>
    </source>
</evidence>
<reference evidence="2 3" key="1">
    <citation type="journal article" date="2019" name="Environ. Microbiol.">
        <title>An active ?-lactamase is a part of an orchestrated cell wall stress resistance network of Bacillus subtilis and related rhizosphere species.</title>
        <authorList>
            <person name="Bucher T."/>
            <person name="Keren-Paz A."/>
            <person name="Hausser J."/>
            <person name="Olender T."/>
            <person name="Cytryn E."/>
            <person name="Kolodkin-Gal I."/>
        </authorList>
    </citation>
    <scope>NUCLEOTIDE SEQUENCE [LARGE SCALE GENOMIC DNA]</scope>
    <source>
        <strain evidence="2 3">I32</strain>
    </source>
</reference>
<feature type="transmembrane region" description="Helical" evidence="1">
    <location>
        <begin position="12"/>
        <end position="33"/>
    </location>
</feature>
<evidence type="ECO:0000313" key="3">
    <source>
        <dbReference type="Proteomes" id="UP000308444"/>
    </source>
</evidence>
<keyword evidence="1" id="KW-0472">Membrane</keyword>
<dbReference type="EMBL" id="SZOH01000444">
    <property type="protein sequence ID" value="TKJ05744.1"/>
    <property type="molecule type" value="Genomic_DNA"/>
</dbReference>
<protein>
    <submittedName>
        <fullName evidence="2">Two-component sensor histidine kinase</fullName>
    </submittedName>
</protein>
<proteinExistence type="predicted"/>
<keyword evidence="2" id="KW-0808">Transferase</keyword>
<comment type="caution">
    <text evidence="2">The sequence shown here is derived from an EMBL/GenBank/DDBJ whole genome shotgun (WGS) entry which is preliminary data.</text>
</comment>
<keyword evidence="2" id="KW-0418">Kinase</keyword>
<gene>
    <name evidence="2" type="ORF">FC695_08030</name>
</gene>
<name>A0A9X9ADS9_BACCE</name>
<accession>A0A9X9ADS9</accession>
<dbReference type="AlphaFoldDB" id="A0A9X9ADS9"/>
<dbReference type="GO" id="GO:0016301">
    <property type="term" value="F:kinase activity"/>
    <property type="evidence" value="ECO:0007669"/>
    <property type="project" value="UniProtKB-KW"/>
</dbReference>
<keyword evidence="1" id="KW-1133">Transmembrane helix</keyword>
<organism evidence="2 3">
    <name type="scientific">Bacillus cereus</name>
    <dbReference type="NCBI Taxonomy" id="1396"/>
    <lineage>
        <taxon>Bacteria</taxon>
        <taxon>Bacillati</taxon>
        <taxon>Bacillota</taxon>
        <taxon>Bacilli</taxon>
        <taxon>Bacillales</taxon>
        <taxon>Bacillaceae</taxon>
        <taxon>Bacillus</taxon>
        <taxon>Bacillus cereus group</taxon>
    </lineage>
</organism>
<dbReference type="Proteomes" id="UP000308444">
    <property type="component" value="Unassembled WGS sequence"/>
</dbReference>
<evidence type="ECO:0000256" key="1">
    <source>
        <dbReference type="SAM" id="Phobius"/>
    </source>
</evidence>
<sequence>MKMKQITYKLFMTTSLILLSFAVLIYLTLYFFLPTFYEQYKTDQLQTGINEIIDKSKNLTFQDAIPLFDEYAKKNNAMLYLQNKEGVIIYSPSFSFIQSGTQKTVVTKATRFENASTLSNSYNVTKPIQFQDGSLTLIVFATFQPIDEASQV</sequence>
<keyword evidence="1" id="KW-0812">Transmembrane</keyword>
<feature type="non-terminal residue" evidence="2">
    <location>
        <position position="152"/>
    </location>
</feature>